<dbReference type="HOGENOM" id="CLU_002220_1_0_1"/>
<evidence type="ECO:0000313" key="5">
    <source>
        <dbReference type="Proteomes" id="UP000054279"/>
    </source>
</evidence>
<gene>
    <name evidence="4" type="ORF">M422DRAFT_189414</name>
</gene>
<dbReference type="PANTHER" id="PTHR43439">
    <property type="entry name" value="PHENYLACETATE-COENZYME A LIGASE"/>
    <property type="match status" value="1"/>
</dbReference>
<organism evidence="4 5">
    <name type="scientific">Sphaerobolus stellatus (strain SS14)</name>
    <dbReference type="NCBI Taxonomy" id="990650"/>
    <lineage>
        <taxon>Eukaryota</taxon>
        <taxon>Fungi</taxon>
        <taxon>Dikarya</taxon>
        <taxon>Basidiomycota</taxon>
        <taxon>Agaricomycotina</taxon>
        <taxon>Agaricomycetes</taxon>
        <taxon>Phallomycetidae</taxon>
        <taxon>Geastrales</taxon>
        <taxon>Sphaerobolaceae</taxon>
        <taxon>Sphaerobolus</taxon>
    </lineage>
</organism>
<dbReference type="SMART" id="SM00823">
    <property type="entry name" value="PKS_PP"/>
    <property type="match status" value="1"/>
</dbReference>
<dbReference type="Pfam" id="PF00501">
    <property type="entry name" value="AMP-binding"/>
    <property type="match status" value="1"/>
</dbReference>
<dbReference type="AlphaFoldDB" id="A0A0C9U3H1"/>
<dbReference type="EMBL" id="KN837299">
    <property type="protein sequence ID" value="KIJ28759.1"/>
    <property type="molecule type" value="Genomic_DNA"/>
</dbReference>
<evidence type="ECO:0000256" key="2">
    <source>
        <dbReference type="ARBA" id="ARBA00022553"/>
    </source>
</evidence>
<dbReference type="InterPro" id="IPR020806">
    <property type="entry name" value="PKS_PP-bd"/>
</dbReference>
<dbReference type="InterPro" id="IPR000873">
    <property type="entry name" value="AMP-dep_synth/lig_dom"/>
</dbReference>
<protein>
    <recommendedName>
        <fullName evidence="3">Polyketide synthase-like phosphopantetheine-binding domain-containing protein</fullName>
    </recommendedName>
</protein>
<evidence type="ECO:0000313" key="4">
    <source>
        <dbReference type="EMBL" id="KIJ28759.1"/>
    </source>
</evidence>
<dbReference type="Pfam" id="PF23562">
    <property type="entry name" value="AMP-binding_C_3"/>
    <property type="match status" value="1"/>
</dbReference>
<feature type="non-terminal residue" evidence="4">
    <location>
        <position position="971"/>
    </location>
</feature>
<accession>A0A0C9U3H1</accession>
<dbReference type="InterPro" id="IPR036291">
    <property type="entry name" value="NAD(P)-bd_dom_sf"/>
</dbReference>
<dbReference type="InterPro" id="IPR013120">
    <property type="entry name" value="FAR_NAD-bd"/>
</dbReference>
<proteinExistence type="predicted"/>
<dbReference type="Gene3D" id="3.40.50.720">
    <property type="entry name" value="NAD(P)-binding Rossmann-like Domain"/>
    <property type="match status" value="1"/>
</dbReference>
<dbReference type="PANTHER" id="PTHR43439:SF2">
    <property type="entry name" value="ENZYME, PUTATIVE (JCVI)-RELATED"/>
    <property type="match status" value="1"/>
</dbReference>
<dbReference type="Gene3D" id="1.10.1200.10">
    <property type="entry name" value="ACP-like"/>
    <property type="match status" value="1"/>
</dbReference>
<name>A0A0C9U3H1_SPHS4</name>
<dbReference type="Pfam" id="PF07993">
    <property type="entry name" value="NAD_binding_4"/>
    <property type="match status" value="1"/>
</dbReference>
<dbReference type="OrthoDB" id="429813at2759"/>
<dbReference type="InterPro" id="IPR051414">
    <property type="entry name" value="Adenylate-forming_Reductase"/>
</dbReference>
<feature type="domain" description="Polyketide synthase-like phosphopantetheine-binding" evidence="3">
    <location>
        <begin position="471"/>
        <end position="549"/>
    </location>
</feature>
<dbReference type="SUPFAM" id="SSF51735">
    <property type="entry name" value="NAD(P)-binding Rossmann-fold domains"/>
    <property type="match status" value="1"/>
</dbReference>
<dbReference type="Gene3D" id="3.40.50.12780">
    <property type="entry name" value="N-terminal domain of ligase-like"/>
    <property type="match status" value="1"/>
</dbReference>
<keyword evidence="2" id="KW-0597">Phosphoprotein</keyword>
<keyword evidence="5" id="KW-1185">Reference proteome</keyword>
<dbReference type="InterPro" id="IPR042099">
    <property type="entry name" value="ANL_N_sf"/>
</dbReference>
<dbReference type="Proteomes" id="UP000054279">
    <property type="component" value="Unassembled WGS sequence"/>
</dbReference>
<dbReference type="SUPFAM" id="SSF56801">
    <property type="entry name" value="Acetyl-CoA synthetase-like"/>
    <property type="match status" value="1"/>
</dbReference>
<evidence type="ECO:0000259" key="3">
    <source>
        <dbReference type="SMART" id="SM00823"/>
    </source>
</evidence>
<keyword evidence="1" id="KW-0596">Phosphopantetheine</keyword>
<reference evidence="4 5" key="1">
    <citation type="submission" date="2014-06" db="EMBL/GenBank/DDBJ databases">
        <title>Evolutionary Origins and Diversification of the Mycorrhizal Mutualists.</title>
        <authorList>
            <consortium name="DOE Joint Genome Institute"/>
            <consortium name="Mycorrhizal Genomics Consortium"/>
            <person name="Kohler A."/>
            <person name="Kuo A."/>
            <person name="Nagy L.G."/>
            <person name="Floudas D."/>
            <person name="Copeland A."/>
            <person name="Barry K.W."/>
            <person name="Cichocki N."/>
            <person name="Veneault-Fourrey C."/>
            <person name="LaButti K."/>
            <person name="Lindquist E.A."/>
            <person name="Lipzen A."/>
            <person name="Lundell T."/>
            <person name="Morin E."/>
            <person name="Murat C."/>
            <person name="Riley R."/>
            <person name="Ohm R."/>
            <person name="Sun H."/>
            <person name="Tunlid A."/>
            <person name="Henrissat B."/>
            <person name="Grigoriev I.V."/>
            <person name="Hibbett D.S."/>
            <person name="Martin F."/>
        </authorList>
    </citation>
    <scope>NUCLEOTIDE SEQUENCE [LARGE SCALE GENOMIC DNA]</scope>
    <source>
        <strain evidence="4 5">SS14</strain>
    </source>
</reference>
<dbReference type="GO" id="GO:0031177">
    <property type="term" value="F:phosphopantetheine binding"/>
    <property type="evidence" value="ECO:0007669"/>
    <property type="project" value="InterPro"/>
</dbReference>
<dbReference type="InterPro" id="IPR036736">
    <property type="entry name" value="ACP-like_sf"/>
</dbReference>
<evidence type="ECO:0000256" key="1">
    <source>
        <dbReference type="ARBA" id="ARBA00022450"/>
    </source>
</evidence>
<feature type="non-terminal residue" evidence="4">
    <location>
        <position position="1"/>
    </location>
</feature>
<sequence length="971" mass="107542">FLISTRNSPLAVAHLLTVKKVKYLWVNTEQTQMKTLASEAMTYLEQGSIPILPFPSFTDLYSPRNPPLNYINNSLTAYSMDKSALILHSSGSTAFPKPLVLTHRTLMEWARGIAYGGNELCGEVLAVHNCPIFHAMGVFTIGWAAISGCIRAISCPYVSKSLADPEQFLQEIQDSHSTAIFSVPSFIEAWAADPKSVEILKKMKVIYWGGGPLSERTGRFLEQEAVNIVTAYGATEFGSGCEMPTKHPKEGYEWFRFPSNVCPILLPDTEGPDTFELVFKACETHHLSSTNTEMDGVRGYATSDIVERHKVDPTLFRIKGRKDDQIMLSTGEKTNPGPMEHIIMKNTYVKAALMFGRGKLSNGVLIEPTSYDEAEALGLEKFRNLIWPNIEEANDYAPAHSRIFKEMILVASASKPFSYTAKNTPRRGTIIKDYADEIEAIYDAVDDSIQTGVPIPTNTTENGGWLLEDSHEFVHNVVHGIMKDVSAMRDEDDLFSFGCDSLQATYIRNALLHGLRQVAPASTIRKIPSKFVYQHPTIKALAELVANASQSKDANTQVDPLIERNQRLEEVLQKYIQNWPVHQSAQPPVEPEREVVLLTGSTGGLGSQILAQLVTMPSITRVYAFNRPSKKSSRQRHIEAFTDRGNPLSLLDSKKIIYVEGDTAVEGFGIESGLFREIQSSVTTIIHNAWRVDFNLSLASFEPAVRGVRYMVDLALGSPHATPPRVMFTSSIGNVRSWANLPPVAEKPFNDMNDVNMGGYSESKWLSEQILEGAHRHTALNPVIVRVGQLSGGLNGNWNAREWFPALVRASQVIKAAPDTQGLVSFVPLHVAAAAMIELRNSSSTFAHIVHPRPVSWKNAVGTVAEFLDVPVVPFQEWLKRLEAAPRTSEALHNNPALHLLGFYHACMAPSDFDIARQEESEAMGLANYETTQTVVNAPSLNTDNLPQLGREEIARWIGYWEGKGALEGLN</sequence>